<dbReference type="Proteomes" id="UP000196342">
    <property type="component" value="Unassembled WGS sequence"/>
</dbReference>
<dbReference type="EMBL" id="NHOO01000012">
    <property type="protein sequence ID" value="OVE47202.1"/>
    <property type="molecule type" value="Genomic_DNA"/>
</dbReference>
<name>A0A202B746_CHRVL</name>
<organism evidence="1 2">
    <name type="scientific">Chromobacterium violaceum</name>
    <dbReference type="NCBI Taxonomy" id="536"/>
    <lineage>
        <taxon>Bacteria</taxon>
        <taxon>Pseudomonadati</taxon>
        <taxon>Pseudomonadota</taxon>
        <taxon>Betaproteobacteria</taxon>
        <taxon>Neisseriales</taxon>
        <taxon>Chromobacteriaceae</taxon>
        <taxon>Chromobacterium</taxon>
    </lineage>
</organism>
<accession>A0A202B746</accession>
<proteinExistence type="predicted"/>
<evidence type="ECO:0000313" key="1">
    <source>
        <dbReference type="EMBL" id="OVE47202.1"/>
    </source>
</evidence>
<keyword evidence="2" id="KW-1185">Reference proteome</keyword>
<evidence type="ECO:0000313" key="2">
    <source>
        <dbReference type="Proteomes" id="UP000196342"/>
    </source>
</evidence>
<dbReference type="AlphaFoldDB" id="A0A202B746"/>
<reference evidence="1 2" key="1">
    <citation type="submission" date="2017-05" db="EMBL/GenBank/DDBJ databases">
        <title>Chromobacterium violaceum GHPS1 isolated from Hydrocarbon polluted soil in French Guiana display an awesome secondary metabolite arsenal and a battery of drug and heavy-metal-resistance and detoxification of xenobiotics proteins.</title>
        <authorList>
            <person name="Belbahri L."/>
        </authorList>
    </citation>
    <scope>NUCLEOTIDE SEQUENCE [LARGE SCALE GENOMIC DNA]</scope>
    <source>
        <strain evidence="1 2">GHPS1</strain>
    </source>
</reference>
<comment type="caution">
    <text evidence="1">The sequence shown here is derived from an EMBL/GenBank/DDBJ whole genome shotgun (WGS) entry which is preliminary data.</text>
</comment>
<sequence length="91" mass="10245">MDEKLIEVLADLAKTLGGMGAQVPIDKALWSPATCAQYLGVSERHFSERLSLQPGFPEAFNVAAGEKRMDLRWKAKDIMSWVERKRVRRAA</sequence>
<gene>
    <name evidence="1" type="ORF">CBW21_14645</name>
</gene>
<evidence type="ECO:0008006" key="3">
    <source>
        <dbReference type="Google" id="ProtNLM"/>
    </source>
</evidence>
<protein>
    <recommendedName>
        <fullName evidence="3">DNA-binding protein</fullName>
    </recommendedName>
</protein>
<dbReference type="RefSeq" id="WP_087698210.1">
    <property type="nucleotide sequence ID" value="NZ_NHOO01000012.1"/>
</dbReference>